<sequence length="308" mass="36830">MNNELSLEVKAQETHEKAVGFYKISEQYGYKFLMEIKAIRDEKLYKELGFENFEDYTLNNFDFSKRTINERIQTAETFGENFERTRAQLGHSKMRNLANMPEDKRNYVMDNGIETENGNKSIEEVTTRELEEYKKQLKQQQEQNKQFEEMLRKSDDEKSQLEMDLQREREKEVEYKEVLPENVKRKLEKLENDSKLLEQREQENKKMRKQIHEQKQKIIENQNNNSDNFTDDERISSKRLMAETNLLEIKEYTDEFLNNVSINAFRDAAIANSSDRTKNMIYECSEDVIKWARTMQSKLDSNSIIDID</sequence>
<accession>A0A921KWE9</accession>
<comment type="caution">
    <text evidence="2">The sequence shown here is derived from an EMBL/GenBank/DDBJ whole genome shotgun (WGS) entry which is preliminary data.</text>
</comment>
<reference evidence="2" key="2">
    <citation type="submission" date="2021-09" db="EMBL/GenBank/DDBJ databases">
        <authorList>
            <person name="Gilroy R."/>
        </authorList>
    </citation>
    <scope>NUCLEOTIDE SEQUENCE</scope>
    <source>
        <strain evidence="2">CHK149-3286</strain>
    </source>
</reference>
<reference evidence="2" key="1">
    <citation type="journal article" date="2021" name="PeerJ">
        <title>Extensive microbial diversity within the chicken gut microbiome revealed by metagenomics and culture.</title>
        <authorList>
            <person name="Gilroy R."/>
            <person name="Ravi A."/>
            <person name="Getino M."/>
            <person name="Pursley I."/>
            <person name="Horton D.L."/>
            <person name="Alikhan N.F."/>
            <person name="Baker D."/>
            <person name="Gharbi K."/>
            <person name="Hall N."/>
            <person name="Watson M."/>
            <person name="Adriaenssens E.M."/>
            <person name="Foster-Nyarko E."/>
            <person name="Jarju S."/>
            <person name="Secka A."/>
            <person name="Antonio M."/>
            <person name="Oren A."/>
            <person name="Chaudhuri R.R."/>
            <person name="La Ragione R."/>
            <person name="Hildebrand F."/>
            <person name="Pallen M.J."/>
        </authorList>
    </citation>
    <scope>NUCLEOTIDE SEQUENCE</scope>
    <source>
        <strain evidence="2">CHK149-3286</strain>
    </source>
</reference>
<dbReference type="EMBL" id="DYVT01000110">
    <property type="protein sequence ID" value="HJF68540.1"/>
    <property type="molecule type" value="Genomic_DNA"/>
</dbReference>
<dbReference type="AlphaFoldDB" id="A0A921KWE9"/>
<protein>
    <submittedName>
        <fullName evidence="2">Uncharacterized protein</fullName>
    </submittedName>
</protein>
<dbReference type="Proteomes" id="UP000706163">
    <property type="component" value="Unassembled WGS sequence"/>
</dbReference>
<evidence type="ECO:0000256" key="1">
    <source>
        <dbReference type="SAM" id="MobiDB-lite"/>
    </source>
</evidence>
<name>A0A921KWE9_9STAP</name>
<evidence type="ECO:0000313" key="2">
    <source>
        <dbReference type="EMBL" id="HJF68540.1"/>
    </source>
</evidence>
<proteinExistence type="predicted"/>
<dbReference type="RefSeq" id="WP_278675875.1">
    <property type="nucleotide sequence ID" value="NZ_DYVT01000110.1"/>
</dbReference>
<feature type="compositionally biased region" description="Basic and acidic residues" evidence="1">
    <location>
        <begin position="145"/>
        <end position="159"/>
    </location>
</feature>
<organism evidence="2 3">
    <name type="scientific">Staphylococcus kloosii</name>
    <dbReference type="NCBI Taxonomy" id="29384"/>
    <lineage>
        <taxon>Bacteria</taxon>
        <taxon>Bacillati</taxon>
        <taxon>Bacillota</taxon>
        <taxon>Bacilli</taxon>
        <taxon>Bacillales</taxon>
        <taxon>Staphylococcaceae</taxon>
        <taxon>Staphylococcus</taxon>
    </lineage>
</organism>
<feature type="region of interest" description="Disordered" evidence="1">
    <location>
        <begin position="139"/>
        <end position="159"/>
    </location>
</feature>
<evidence type="ECO:0000313" key="3">
    <source>
        <dbReference type="Proteomes" id="UP000706163"/>
    </source>
</evidence>
<gene>
    <name evidence="2" type="ORF">K8V85_09545</name>
</gene>